<evidence type="ECO:0000313" key="3">
    <source>
        <dbReference type="Proteomes" id="UP001238179"/>
    </source>
</evidence>
<feature type="chain" id="PRO_5041269516" description="TRASH domain-containing protein" evidence="1">
    <location>
        <begin position="18"/>
        <end position="77"/>
    </location>
</feature>
<sequence length="77" mass="8278">MLPMLLTLAAVVAPAPAAKPATNTKCPVMGDKIDAKKSPKVVVRGQEYYICCNSCKAKLEKDPDKYLNKDGSPKNAK</sequence>
<dbReference type="AlphaFoldDB" id="A0AA48KBC0"/>
<feature type="signal peptide" evidence="1">
    <location>
        <begin position="1"/>
        <end position="17"/>
    </location>
</feature>
<dbReference type="GO" id="GO:0016491">
    <property type="term" value="F:oxidoreductase activity"/>
    <property type="evidence" value="ECO:0007669"/>
    <property type="project" value="InterPro"/>
</dbReference>
<organism evidence="2 3">
    <name type="scientific">Mesoterricola silvestris</name>
    <dbReference type="NCBI Taxonomy" id="2927979"/>
    <lineage>
        <taxon>Bacteria</taxon>
        <taxon>Pseudomonadati</taxon>
        <taxon>Acidobacteriota</taxon>
        <taxon>Holophagae</taxon>
        <taxon>Holophagales</taxon>
        <taxon>Holophagaceae</taxon>
        <taxon>Mesoterricola</taxon>
    </lineage>
</organism>
<keyword evidence="1" id="KW-0732">Signal</keyword>
<dbReference type="Proteomes" id="UP001238179">
    <property type="component" value="Chromosome"/>
</dbReference>
<evidence type="ECO:0008006" key="4">
    <source>
        <dbReference type="Google" id="ProtNLM"/>
    </source>
</evidence>
<keyword evidence="3" id="KW-1185">Reference proteome</keyword>
<dbReference type="Gene3D" id="1.10.620.20">
    <property type="entry name" value="Ribonucleotide Reductase, subunit A"/>
    <property type="match status" value="1"/>
</dbReference>
<dbReference type="InterPro" id="IPR012348">
    <property type="entry name" value="RNR-like"/>
</dbReference>
<proteinExistence type="predicted"/>
<dbReference type="KEGG" id="msil:METEAL_33560"/>
<dbReference type="EMBL" id="AP027080">
    <property type="protein sequence ID" value="BDU74182.1"/>
    <property type="molecule type" value="Genomic_DNA"/>
</dbReference>
<protein>
    <recommendedName>
        <fullName evidence="4">TRASH domain-containing protein</fullName>
    </recommendedName>
</protein>
<evidence type="ECO:0000256" key="1">
    <source>
        <dbReference type="SAM" id="SignalP"/>
    </source>
</evidence>
<dbReference type="RefSeq" id="WP_316412856.1">
    <property type="nucleotide sequence ID" value="NZ_AP027080.1"/>
</dbReference>
<accession>A0AA48KBC0</accession>
<gene>
    <name evidence="2" type="ORF">METEAL_33560</name>
</gene>
<reference evidence="3" key="1">
    <citation type="journal article" date="2023" name="Int. J. Syst. Evol. Microbiol.">
        <title>Mesoterricola silvestris gen. nov., sp. nov., Mesoterricola sediminis sp. nov., Geothrix oryzae sp. nov., Geothrix edaphica sp. nov., Geothrix rubra sp. nov., and Geothrix limicola sp. nov., six novel members of Acidobacteriota isolated from soils.</title>
        <authorList>
            <person name="Itoh H."/>
            <person name="Sugisawa Y."/>
            <person name="Mise K."/>
            <person name="Xu Z."/>
            <person name="Kuniyasu M."/>
            <person name="Ushijima N."/>
            <person name="Kawano K."/>
            <person name="Kobayashi E."/>
            <person name="Shiratori Y."/>
            <person name="Masuda Y."/>
            <person name="Senoo K."/>
        </authorList>
    </citation>
    <scope>NUCLEOTIDE SEQUENCE [LARGE SCALE GENOMIC DNA]</scope>
    <source>
        <strain evidence="3">W79</strain>
    </source>
</reference>
<evidence type="ECO:0000313" key="2">
    <source>
        <dbReference type="EMBL" id="BDU74182.1"/>
    </source>
</evidence>
<name>A0AA48KBC0_9BACT</name>